<keyword evidence="3" id="KW-1185">Reference proteome</keyword>
<dbReference type="EMBL" id="CP020809">
    <property type="protein sequence ID" value="ART72098.1"/>
    <property type="molecule type" value="Genomic_DNA"/>
</dbReference>
<gene>
    <name evidence="2" type="ORF">BTO20_29290</name>
</gene>
<accession>A0A1Y0CA20</accession>
<dbReference type="SUPFAM" id="SSF53335">
    <property type="entry name" value="S-adenosyl-L-methionine-dependent methyltransferases"/>
    <property type="match status" value="1"/>
</dbReference>
<dbReference type="Pfam" id="PF13649">
    <property type="entry name" value="Methyltransf_25"/>
    <property type="match status" value="1"/>
</dbReference>
<sequence>MQERQHRWNHNTHYGMVLSAVPPGARTALDVGTGDGLLAAPLRATIPDVTGIDSDAEVIDRARDSAAEVNWLVGDGVGLGSPVSGAIESHVCNSSPVWIVPVDNPI</sequence>
<dbReference type="AlphaFoldDB" id="A0A1Y0CA20"/>
<organism evidence="2 3">
    <name type="scientific">Mycobacterium dioxanotrophicus</name>
    <dbReference type="NCBI Taxonomy" id="482462"/>
    <lineage>
        <taxon>Bacteria</taxon>
        <taxon>Bacillati</taxon>
        <taxon>Actinomycetota</taxon>
        <taxon>Actinomycetes</taxon>
        <taxon>Mycobacteriales</taxon>
        <taxon>Mycobacteriaceae</taxon>
        <taxon>Mycobacterium</taxon>
    </lineage>
</organism>
<proteinExistence type="predicted"/>
<protein>
    <recommendedName>
        <fullName evidence="1">Methyltransferase domain-containing protein</fullName>
    </recommendedName>
</protein>
<name>A0A1Y0CA20_9MYCO</name>
<dbReference type="Proteomes" id="UP000195331">
    <property type="component" value="Chromosome"/>
</dbReference>
<evidence type="ECO:0000259" key="1">
    <source>
        <dbReference type="Pfam" id="PF13649"/>
    </source>
</evidence>
<dbReference type="InterPro" id="IPR041698">
    <property type="entry name" value="Methyltransf_25"/>
</dbReference>
<evidence type="ECO:0000313" key="3">
    <source>
        <dbReference type="Proteomes" id="UP000195331"/>
    </source>
</evidence>
<evidence type="ECO:0000313" key="2">
    <source>
        <dbReference type="EMBL" id="ART72098.1"/>
    </source>
</evidence>
<dbReference type="KEGG" id="mdx:BTO20_29290"/>
<dbReference type="CDD" id="cd02440">
    <property type="entry name" value="AdoMet_MTases"/>
    <property type="match status" value="1"/>
</dbReference>
<reference evidence="2 3" key="1">
    <citation type="submission" date="2017-04" db="EMBL/GenBank/DDBJ databases">
        <title>Whole Genome Sequence of 1,4-Dioxane Degrading Bacterium Mycobacterium dioxanotrophicus PH-06.</title>
        <authorList>
            <person name="He Y."/>
        </authorList>
    </citation>
    <scope>NUCLEOTIDE SEQUENCE [LARGE SCALE GENOMIC DNA]</scope>
    <source>
        <strain evidence="2 3">PH-06</strain>
    </source>
</reference>
<dbReference type="Gene3D" id="3.40.50.150">
    <property type="entry name" value="Vaccinia Virus protein VP39"/>
    <property type="match status" value="1"/>
</dbReference>
<dbReference type="InterPro" id="IPR029063">
    <property type="entry name" value="SAM-dependent_MTases_sf"/>
</dbReference>
<feature type="domain" description="Methyltransferase" evidence="1">
    <location>
        <begin position="29"/>
        <end position="77"/>
    </location>
</feature>